<dbReference type="STRING" id="180088.A0A1J8PYE9"/>
<dbReference type="OrthoDB" id="2688753at2759"/>
<evidence type="ECO:0000313" key="2">
    <source>
        <dbReference type="Proteomes" id="UP000183567"/>
    </source>
</evidence>
<proteinExistence type="predicted"/>
<dbReference type="AlphaFoldDB" id="A0A1J8PYE9"/>
<protein>
    <submittedName>
        <fullName evidence="1">Uncharacterized protein</fullName>
    </submittedName>
</protein>
<gene>
    <name evidence="1" type="ORF">AZE42_01578</name>
</gene>
<dbReference type="EMBL" id="LVVM01003767">
    <property type="protein sequence ID" value="OJA14318.1"/>
    <property type="molecule type" value="Genomic_DNA"/>
</dbReference>
<dbReference type="Pfam" id="PF03142">
    <property type="entry name" value="Chitin_synth_2"/>
    <property type="match status" value="1"/>
</dbReference>
<dbReference type="Proteomes" id="UP000183567">
    <property type="component" value="Unassembled WGS sequence"/>
</dbReference>
<evidence type="ECO:0000313" key="1">
    <source>
        <dbReference type="EMBL" id="OJA14318.1"/>
    </source>
</evidence>
<organism evidence="1 2">
    <name type="scientific">Rhizopogon vesiculosus</name>
    <dbReference type="NCBI Taxonomy" id="180088"/>
    <lineage>
        <taxon>Eukaryota</taxon>
        <taxon>Fungi</taxon>
        <taxon>Dikarya</taxon>
        <taxon>Basidiomycota</taxon>
        <taxon>Agaricomycotina</taxon>
        <taxon>Agaricomycetes</taxon>
        <taxon>Agaricomycetidae</taxon>
        <taxon>Boletales</taxon>
        <taxon>Suillineae</taxon>
        <taxon>Rhizopogonaceae</taxon>
        <taxon>Rhizopogon</taxon>
    </lineage>
</organism>
<reference evidence="1 2" key="1">
    <citation type="submission" date="2016-03" db="EMBL/GenBank/DDBJ databases">
        <title>Comparative genomics of the ectomycorrhizal sister species Rhizopogon vinicolor and Rhizopogon vesiculosus (Basidiomycota: Boletales) reveals a divergence of the mating type B locus.</title>
        <authorList>
            <person name="Mujic A.B."/>
            <person name="Kuo A."/>
            <person name="Tritt A."/>
            <person name="Lipzen A."/>
            <person name="Chen C."/>
            <person name="Johnson J."/>
            <person name="Sharma A."/>
            <person name="Barry K."/>
            <person name="Grigoriev I.V."/>
            <person name="Spatafora J.W."/>
        </authorList>
    </citation>
    <scope>NUCLEOTIDE SEQUENCE [LARGE SCALE GENOMIC DNA]</scope>
    <source>
        <strain evidence="1 2">AM-OR11-056</strain>
    </source>
</reference>
<accession>A0A1J8PYE9</accession>
<keyword evidence="2" id="KW-1185">Reference proteome</keyword>
<comment type="caution">
    <text evidence="1">The sequence shown here is derived from an EMBL/GenBank/DDBJ whole genome shotgun (WGS) entry which is preliminary data.</text>
</comment>
<sequence>MPCYTEGETSLRWTIDSLAQLKYDDKWKLIPVICGDNIVGSGNDRPTPRIVFEILGADPNREPEAISFVSLSSATRSTSRPSVRGLEITLRCVFMEKRRMA</sequence>
<name>A0A1J8PYE9_9AGAM</name>